<dbReference type="Proteomes" id="UP000008367">
    <property type="component" value="Unassembled WGS sequence"/>
</dbReference>
<evidence type="ECO:0000313" key="2">
    <source>
        <dbReference type="Proteomes" id="UP000008367"/>
    </source>
</evidence>
<dbReference type="AlphaFoldDB" id="A0A454D1L1"/>
<name>A0A454D1L1_VIBHA</name>
<gene>
    <name evidence="1" type="ORF">VCHENC02_1896B</name>
</gene>
<organism evidence="1 2">
    <name type="scientific">Vibrio harveyi</name>
    <name type="common">Beneckea harveyi</name>
    <dbReference type="NCBI Taxonomy" id="669"/>
    <lineage>
        <taxon>Bacteria</taxon>
        <taxon>Pseudomonadati</taxon>
        <taxon>Pseudomonadota</taxon>
        <taxon>Gammaproteobacteria</taxon>
        <taxon>Vibrionales</taxon>
        <taxon>Vibrionaceae</taxon>
        <taxon>Vibrio</taxon>
    </lineage>
</organism>
<dbReference type="EMBL" id="AJSR01000694">
    <property type="protein sequence ID" value="EKM32553.1"/>
    <property type="molecule type" value="Genomic_DNA"/>
</dbReference>
<reference evidence="1 2" key="1">
    <citation type="submission" date="2012-10" db="EMBL/GenBank/DDBJ databases">
        <title>Genome sequence of Vibrio Cholerae HENC-02.</title>
        <authorList>
            <person name="Eppinger M."/>
            <person name="Hasan N.A."/>
            <person name="Sengamalay N."/>
            <person name="Hine E."/>
            <person name="Su Q."/>
            <person name="Daugherty S.C."/>
            <person name="Young S."/>
            <person name="Sadzewicz L."/>
            <person name="Tallon L."/>
            <person name="Cebula T.A."/>
            <person name="Ravel J."/>
            <person name="Colwell R.R."/>
        </authorList>
    </citation>
    <scope>NUCLEOTIDE SEQUENCE [LARGE SCALE GENOMIC DNA]</scope>
    <source>
        <strain evidence="1 2">HENC-02</strain>
    </source>
</reference>
<accession>A0A454D1L1</accession>
<protein>
    <submittedName>
        <fullName evidence="1">Capsular exopolysaccharide family domain protein</fullName>
    </submittedName>
</protein>
<evidence type="ECO:0000313" key="1">
    <source>
        <dbReference type="EMBL" id="EKM32553.1"/>
    </source>
</evidence>
<proteinExistence type="predicted"/>
<comment type="caution">
    <text evidence="1">The sequence shown here is derived from an EMBL/GenBank/DDBJ whole genome shotgun (WGS) entry which is preliminary data.</text>
</comment>
<sequence>QNRPRHHWLTQRYLNKFNTQFLRLAF</sequence>
<feature type="non-terminal residue" evidence="1">
    <location>
        <position position="1"/>
    </location>
</feature>